<evidence type="ECO:0000256" key="7">
    <source>
        <dbReference type="SAM" id="Phobius"/>
    </source>
</evidence>
<dbReference type="AlphaFoldDB" id="A0A3S3QZ47"/>
<feature type="transmembrane region" description="Helical" evidence="7">
    <location>
        <begin position="63"/>
        <end position="81"/>
    </location>
</feature>
<keyword evidence="5 7" id="KW-1133">Transmembrane helix</keyword>
<evidence type="ECO:0000256" key="1">
    <source>
        <dbReference type="ARBA" id="ARBA00004141"/>
    </source>
</evidence>
<evidence type="ECO:0000313" key="8">
    <source>
        <dbReference type="EMBL" id="RWS16147.1"/>
    </source>
</evidence>
<dbReference type="Proteomes" id="UP000285301">
    <property type="component" value="Unassembled WGS sequence"/>
</dbReference>
<dbReference type="InterPro" id="IPR009294">
    <property type="entry name" value="Aph-1"/>
</dbReference>
<accession>A0A3S3QZ47</accession>
<dbReference type="GO" id="GO:0016485">
    <property type="term" value="P:protein processing"/>
    <property type="evidence" value="ECO:0007669"/>
    <property type="project" value="InterPro"/>
</dbReference>
<dbReference type="Pfam" id="PF06105">
    <property type="entry name" value="Aph-1"/>
    <property type="match status" value="2"/>
</dbReference>
<proteinExistence type="inferred from homology"/>
<comment type="subcellular location">
    <subcellularLocation>
        <location evidence="1">Membrane</location>
        <topology evidence="1">Multi-pass membrane protein</topology>
    </subcellularLocation>
</comment>
<dbReference type="STRING" id="1965070.A0A3S3QZ47"/>
<name>A0A3S3QZ47_9ACAR</name>
<keyword evidence="9" id="KW-1185">Reference proteome</keyword>
<organism evidence="8 9">
    <name type="scientific">Dinothrombium tinctorium</name>
    <dbReference type="NCBI Taxonomy" id="1965070"/>
    <lineage>
        <taxon>Eukaryota</taxon>
        <taxon>Metazoa</taxon>
        <taxon>Ecdysozoa</taxon>
        <taxon>Arthropoda</taxon>
        <taxon>Chelicerata</taxon>
        <taxon>Arachnida</taxon>
        <taxon>Acari</taxon>
        <taxon>Acariformes</taxon>
        <taxon>Trombidiformes</taxon>
        <taxon>Prostigmata</taxon>
        <taxon>Anystina</taxon>
        <taxon>Parasitengona</taxon>
        <taxon>Trombidioidea</taxon>
        <taxon>Trombidiidae</taxon>
        <taxon>Dinothrombium</taxon>
    </lineage>
</organism>
<evidence type="ECO:0000256" key="5">
    <source>
        <dbReference type="ARBA" id="ARBA00022989"/>
    </source>
</evidence>
<keyword evidence="4" id="KW-0914">Notch signaling pathway</keyword>
<comment type="caution">
    <text evidence="8">The sequence shown here is derived from an EMBL/GenBank/DDBJ whole genome shotgun (WGS) entry which is preliminary data.</text>
</comment>
<dbReference type="GO" id="GO:0007219">
    <property type="term" value="P:Notch signaling pathway"/>
    <property type="evidence" value="ECO:0007669"/>
    <property type="project" value="UniProtKB-KW"/>
</dbReference>
<evidence type="ECO:0000256" key="4">
    <source>
        <dbReference type="ARBA" id="ARBA00022976"/>
    </source>
</evidence>
<keyword evidence="6 7" id="KW-0472">Membrane</keyword>
<evidence type="ECO:0000256" key="6">
    <source>
        <dbReference type="ARBA" id="ARBA00023136"/>
    </source>
</evidence>
<feature type="transmembrane region" description="Helical" evidence="7">
    <location>
        <begin position="132"/>
        <end position="152"/>
    </location>
</feature>
<evidence type="ECO:0000256" key="3">
    <source>
        <dbReference type="ARBA" id="ARBA00022692"/>
    </source>
</evidence>
<dbReference type="PANTHER" id="PTHR12889">
    <property type="entry name" value="GAMMA-SECRETASE SUBUNIT APH-1"/>
    <property type="match status" value="1"/>
</dbReference>
<comment type="similarity">
    <text evidence="2">Belongs to the APH-1 family.</text>
</comment>
<dbReference type="EMBL" id="NCKU01000289">
    <property type="protein sequence ID" value="RWS16147.1"/>
    <property type="molecule type" value="Genomic_DNA"/>
</dbReference>
<evidence type="ECO:0000313" key="9">
    <source>
        <dbReference type="Proteomes" id="UP000285301"/>
    </source>
</evidence>
<feature type="transmembrane region" description="Helical" evidence="7">
    <location>
        <begin position="101"/>
        <end position="125"/>
    </location>
</feature>
<feature type="transmembrane region" description="Helical" evidence="7">
    <location>
        <begin position="6"/>
        <end position="26"/>
    </location>
</feature>
<protein>
    <submittedName>
        <fullName evidence="8">Gamma-secretase subunit Aph-1-like protein</fullName>
    </submittedName>
</protein>
<dbReference type="OrthoDB" id="6507463at2759"/>
<dbReference type="GO" id="GO:0016020">
    <property type="term" value="C:membrane"/>
    <property type="evidence" value="ECO:0007669"/>
    <property type="project" value="UniProtKB-SubCell"/>
</dbReference>
<feature type="transmembrane region" description="Helical" evidence="7">
    <location>
        <begin position="158"/>
        <end position="177"/>
    </location>
</feature>
<sequence>MTVMEFFGCGLIAFGPPFSMFCLTICKDPIRIIILISAEAEAGLQKVSEVGVQNPVVTDRLTLSYVAGLGFGIMSGAFSLVNVLADAIGPGTVGLHGDSPYFFLASAFTTLAFILLHTFWGIIFFQALDMKNYILLAYVFFCHLSVSALTLFNKSQSYAASIPPIYIITLVTAGLAFKAAGGSFNNVKAACVSRRN</sequence>
<keyword evidence="3 7" id="KW-0812">Transmembrane</keyword>
<gene>
    <name evidence="8" type="ORF">B4U79_04564</name>
</gene>
<reference evidence="8 9" key="1">
    <citation type="journal article" date="2018" name="Gigascience">
        <title>Genomes of trombidid mites reveal novel predicted allergens and laterally-transferred genes associated with secondary metabolism.</title>
        <authorList>
            <person name="Dong X."/>
            <person name="Chaisiri K."/>
            <person name="Xia D."/>
            <person name="Armstrong S.D."/>
            <person name="Fang Y."/>
            <person name="Donnelly M.J."/>
            <person name="Kadowaki T."/>
            <person name="McGarry J.W."/>
            <person name="Darby A.C."/>
            <person name="Makepeace B.L."/>
        </authorList>
    </citation>
    <scope>NUCLEOTIDE SEQUENCE [LARGE SCALE GENOMIC DNA]</scope>
    <source>
        <strain evidence="8">UoL-WK</strain>
    </source>
</reference>
<evidence type="ECO:0000256" key="2">
    <source>
        <dbReference type="ARBA" id="ARBA00005577"/>
    </source>
</evidence>